<dbReference type="GO" id="GO:0015948">
    <property type="term" value="P:methanogenesis"/>
    <property type="evidence" value="ECO:0007669"/>
    <property type="project" value="InterPro"/>
</dbReference>
<protein>
    <submittedName>
        <fullName evidence="4">Uncharacterized protein</fullName>
    </submittedName>
</protein>
<evidence type="ECO:0000256" key="3">
    <source>
        <dbReference type="ARBA" id="ARBA00022679"/>
    </source>
</evidence>
<comment type="caution">
    <text evidence="4">The sequence shown here is derived from an EMBL/GenBank/DDBJ whole genome shotgun (WGS) entry which is preliminary data.</text>
</comment>
<dbReference type="GO" id="GO:0008168">
    <property type="term" value="F:methyltransferase activity"/>
    <property type="evidence" value="ECO:0007669"/>
    <property type="project" value="UniProtKB-KW"/>
</dbReference>
<dbReference type="AlphaFoldDB" id="X1G3Y3"/>
<keyword evidence="2" id="KW-0489">Methyltransferase</keyword>
<dbReference type="InterPro" id="IPR009057">
    <property type="entry name" value="Homeodomain-like_sf"/>
</dbReference>
<comment type="similarity">
    <text evidence="1">Belongs to the trimethylamine methyltransferase family.</text>
</comment>
<organism evidence="4">
    <name type="scientific">marine sediment metagenome</name>
    <dbReference type="NCBI Taxonomy" id="412755"/>
    <lineage>
        <taxon>unclassified sequences</taxon>
        <taxon>metagenomes</taxon>
        <taxon>ecological metagenomes</taxon>
    </lineage>
</organism>
<sequence>MIERILFSDDINPEEIHKTTIRILEEIGIPVASEKSLRIFDSLGCNVDYKTQKVWIGEEIVSRSLSPKIPFHKIYGRSGKNHKVFGKNKLLFTSGACAIKERVEGAAEVLRLSTRQVKRIKKKVRLNGPVATIHGNRKRKPANAVAGNVKDLVVELKREKYAGTNFSHFQELIAEKEYIDLSCPTVHRILRGAGIVSPKKKKKTKTYRYRKRKDCPGMVVQLDASPYP</sequence>
<evidence type="ECO:0000256" key="1">
    <source>
        <dbReference type="ARBA" id="ARBA00007137"/>
    </source>
</evidence>
<dbReference type="SUPFAM" id="SSF46689">
    <property type="entry name" value="Homeodomain-like"/>
    <property type="match status" value="1"/>
</dbReference>
<dbReference type="Gene3D" id="3.20.20.480">
    <property type="entry name" value="Trimethylamine methyltransferase-like"/>
    <property type="match status" value="1"/>
</dbReference>
<proteinExistence type="inferred from homology"/>
<gene>
    <name evidence="4" type="ORF">S03H2_13744</name>
</gene>
<name>X1G3Y3_9ZZZZ</name>
<dbReference type="InterPro" id="IPR010426">
    <property type="entry name" value="MTTB_MeTrfase"/>
</dbReference>
<dbReference type="InterPro" id="IPR038601">
    <property type="entry name" value="MttB-like_sf"/>
</dbReference>
<accession>X1G3Y3</accession>
<evidence type="ECO:0000256" key="2">
    <source>
        <dbReference type="ARBA" id="ARBA00022603"/>
    </source>
</evidence>
<dbReference type="Pfam" id="PF06253">
    <property type="entry name" value="MTTB"/>
    <property type="match status" value="1"/>
</dbReference>
<reference evidence="4" key="1">
    <citation type="journal article" date="2014" name="Front. Microbiol.">
        <title>High frequency of phylogenetically diverse reductive dehalogenase-homologous genes in deep subseafloor sedimentary metagenomes.</title>
        <authorList>
            <person name="Kawai M."/>
            <person name="Futagami T."/>
            <person name="Toyoda A."/>
            <person name="Takaki Y."/>
            <person name="Nishi S."/>
            <person name="Hori S."/>
            <person name="Arai W."/>
            <person name="Tsubouchi T."/>
            <person name="Morono Y."/>
            <person name="Uchiyama I."/>
            <person name="Ito T."/>
            <person name="Fujiyama A."/>
            <person name="Inagaki F."/>
            <person name="Takami H."/>
        </authorList>
    </citation>
    <scope>NUCLEOTIDE SEQUENCE</scope>
    <source>
        <strain evidence="4">Expedition CK06-06</strain>
    </source>
</reference>
<dbReference type="GO" id="GO:0032259">
    <property type="term" value="P:methylation"/>
    <property type="evidence" value="ECO:0007669"/>
    <property type="project" value="UniProtKB-KW"/>
</dbReference>
<keyword evidence="3" id="KW-0808">Transferase</keyword>
<evidence type="ECO:0000313" key="4">
    <source>
        <dbReference type="EMBL" id="GAH39500.1"/>
    </source>
</evidence>
<dbReference type="EMBL" id="BARU01006972">
    <property type="protein sequence ID" value="GAH39500.1"/>
    <property type="molecule type" value="Genomic_DNA"/>
</dbReference>